<dbReference type="EMBL" id="KB095959">
    <property type="protein sequence ID" value="ESO09519.1"/>
    <property type="molecule type" value="Genomic_DNA"/>
</dbReference>
<name>T1FS29_HELRO</name>
<sequence length="202" mass="23081">MLIDKMISRLTSVILLIFLKTELAKALPTMNCDEVQMKSELEKCLKPFNNNYRNGVEVLKNLPDSQVNEICGEFEQVKPCMILFMHYCPDVKKKHKKLDKFEYACTADRKLDTWPAMPSVIVDNEDENKEDEERRWTIVKACIAAGVTVLLILFCAMAELISKLRVYLRVKRAAKQSAQADLQSLIKKPEDPDNAPGAEKKC</sequence>
<evidence type="ECO:0000313" key="6">
    <source>
        <dbReference type="Proteomes" id="UP000015101"/>
    </source>
</evidence>
<dbReference type="EnsemblMetazoa" id="HelroT190535">
    <property type="protein sequence ID" value="HelroP190535"/>
    <property type="gene ID" value="HelroG190535"/>
</dbReference>
<evidence type="ECO:0000313" key="4">
    <source>
        <dbReference type="EMBL" id="ESO09519.1"/>
    </source>
</evidence>
<dbReference type="GeneID" id="20211626"/>
<dbReference type="AlphaFoldDB" id="T1FS29"/>
<proteinExistence type="predicted"/>
<dbReference type="CTD" id="20211626"/>
<keyword evidence="6" id="KW-1185">Reference proteome</keyword>
<evidence type="ECO:0000256" key="3">
    <source>
        <dbReference type="SAM" id="SignalP"/>
    </source>
</evidence>
<accession>T1FS29</accession>
<dbReference type="HOGENOM" id="CLU_1355955_0_0_1"/>
<evidence type="ECO:0000313" key="5">
    <source>
        <dbReference type="EnsemblMetazoa" id="HelroP190535"/>
    </source>
</evidence>
<dbReference type="Proteomes" id="UP000015101">
    <property type="component" value="Unassembled WGS sequence"/>
</dbReference>
<feature type="signal peptide" evidence="3">
    <location>
        <begin position="1"/>
        <end position="26"/>
    </location>
</feature>
<reference evidence="6" key="1">
    <citation type="submission" date="2012-12" db="EMBL/GenBank/DDBJ databases">
        <authorList>
            <person name="Hellsten U."/>
            <person name="Grimwood J."/>
            <person name="Chapman J.A."/>
            <person name="Shapiro H."/>
            <person name="Aerts A."/>
            <person name="Otillar R.P."/>
            <person name="Terry A.Y."/>
            <person name="Boore J.L."/>
            <person name="Simakov O."/>
            <person name="Marletaz F."/>
            <person name="Cho S.-J."/>
            <person name="Edsinger-Gonzales E."/>
            <person name="Havlak P."/>
            <person name="Kuo D.-H."/>
            <person name="Larsson T."/>
            <person name="Lv J."/>
            <person name="Arendt D."/>
            <person name="Savage R."/>
            <person name="Osoegawa K."/>
            <person name="de Jong P."/>
            <person name="Lindberg D.R."/>
            <person name="Seaver E.C."/>
            <person name="Weisblat D.A."/>
            <person name="Putnam N.H."/>
            <person name="Grigoriev I.V."/>
            <person name="Rokhsar D.S."/>
        </authorList>
    </citation>
    <scope>NUCLEOTIDE SEQUENCE</scope>
</reference>
<protein>
    <recommendedName>
        <fullName evidence="7">FZ domain-containing protein</fullName>
    </recommendedName>
</protein>
<reference evidence="4 6" key="2">
    <citation type="journal article" date="2013" name="Nature">
        <title>Insights into bilaterian evolution from three spiralian genomes.</title>
        <authorList>
            <person name="Simakov O."/>
            <person name="Marletaz F."/>
            <person name="Cho S.J."/>
            <person name="Edsinger-Gonzales E."/>
            <person name="Havlak P."/>
            <person name="Hellsten U."/>
            <person name="Kuo D.H."/>
            <person name="Larsson T."/>
            <person name="Lv J."/>
            <person name="Arendt D."/>
            <person name="Savage R."/>
            <person name="Osoegawa K."/>
            <person name="de Jong P."/>
            <person name="Grimwood J."/>
            <person name="Chapman J.A."/>
            <person name="Shapiro H."/>
            <person name="Aerts A."/>
            <person name="Otillar R.P."/>
            <person name="Terry A.Y."/>
            <person name="Boore J.L."/>
            <person name="Grigoriev I.V."/>
            <person name="Lindberg D.R."/>
            <person name="Seaver E.C."/>
            <person name="Weisblat D.A."/>
            <person name="Putnam N.H."/>
            <person name="Rokhsar D.S."/>
        </authorList>
    </citation>
    <scope>NUCLEOTIDE SEQUENCE</scope>
</reference>
<reference evidence="5" key="3">
    <citation type="submission" date="2015-06" db="UniProtKB">
        <authorList>
            <consortium name="EnsemblMetazoa"/>
        </authorList>
    </citation>
    <scope>IDENTIFICATION</scope>
</reference>
<dbReference type="EMBL" id="AMQM01002981">
    <property type="status" value="NOT_ANNOTATED_CDS"/>
    <property type="molecule type" value="Genomic_DNA"/>
</dbReference>
<keyword evidence="3" id="KW-0732">Signal</keyword>
<evidence type="ECO:0008006" key="7">
    <source>
        <dbReference type="Google" id="ProtNLM"/>
    </source>
</evidence>
<dbReference type="InParanoid" id="T1FS29"/>
<evidence type="ECO:0000256" key="2">
    <source>
        <dbReference type="SAM" id="Phobius"/>
    </source>
</evidence>
<keyword evidence="2" id="KW-0812">Transmembrane</keyword>
<feature type="transmembrane region" description="Helical" evidence="2">
    <location>
        <begin position="143"/>
        <end position="162"/>
    </location>
</feature>
<dbReference type="RefSeq" id="XP_009012612.1">
    <property type="nucleotide sequence ID" value="XM_009014364.1"/>
</dbReference>
<organism evidence="5 6">
    <name type="scientific">Helobdella robusta</name>
    <name type="common">Californian leech</name>
    <dbReference type="NCBI Taxonomy" id="6412"/>
    <lineage>
        <taxon>Eukaryota</taxon>
        <taxon>Metazoa</taxon>
        <taxon>Spiralia</taxon>
        <taxon>Lophotrochozoa</taxon>
        <taxon>Annelida</taxon>
        <taxon>Clitellata</taxon>
        <taxon>Hirudinea</taxon>
        <taxon>Rhynchobdellida</taxon>
        <taxon>Glossiphoniidae</taxon>
        <taxon>Helobdella</taxon>
    </lineage>
</organism>
<feature type="chain" id="PRO_5010980990" description="FZ domain-containing protein" evidence="3">
    <location>
        <begin position="27"/>
        <end position="202"/>
    </location>
</feature>
<dbReference type="KEGG" id="hro:HELRODRAFT_190535"/>
<keyword evidence="2" id="KW-1133">Transmembrane helix</keyword>
<keyword evidence="2" id="KW-0472">Membrane</keyword>
<feature type="region of interest" description="Disordered" evidence="1">
    <location>
        <begin position="180"/>
        <end position="202"/>
    </location>
</feature>
<gene>
    <name evidence="5" type="primary">20211626</name>
    <name evidence="4" type="ORF">HELRODRAFT_190535</name>
</gene>
<evidence type="ECO:0000256" key="1">
    <source>
        <dbReference type="SAM" id="MobiDB-lite"/>
    </source>
</evidence>